<dbReference type="InterPro" id="IPR011330">
    <property type="entry name" value="Glyco_hydro/deAcase_b/a-brl"/>
</dbReference>
<evidence type="ECO:0000256" key="2">
    <source>
        <dbReference type="ARBA" id="ARBA00022801"/>
    </source>
</evidence>
<dbReference type="PROSITE" id="PS51677">
    <property type="entry name" value="NODB"/>
    <property type="match status" value="1"/>
</dbReference>
<reference evidence="7" key="2">
    <citation type="submission" date="2019-10" db="EMBL/GenBank/DDBJ databases">
        <title>Conservation and host-specific expression of non-tandemly repeated heterogenous ribosome RNA gene in arbuscular mycorrhizal fungi.</title>
        <authorList>
            <person name="Maeda T."/>
            <person name="Kobayashi Y."/>
            <person name="Nakagawa T."/>
            <person name="Ezawa T."/>
            <person name="Yamaguchi K."/>
            <person name="Bino T."/>
            <person name="Nishimoto Y."/>
            <person name="Shigenobu S."/>
            <person name="Kawaguchi M."/>
        </authorList>
    </citation>
    <scope>NUCLEOTIDE SEQUENCE</scope>
    <source>
        <strain evidence="7">HR1</strain>
    </source>
</reference>
<keyword evidence="3" id="KW-1133">Transmembrane helix</keyword>
<evidence type="ECO:0000313" key="6">
    <source>
        <dbReference type="EMBL" id="GBB86888.1"/>
    </source>
</evidence>
<organism evidence="6 8">
    <name type="scientific">Rhizophagus clarus</name>
    <dbReference type="NCBI Taxonomy" id="94130"/>
    <lineage>
        <taxon>Eukaryota</taxon>
        <taxon>Fungi</taxon>
        <taxon>Fungi incertae sedis</taxon>
        <taxon>Mucoromycota</taxon>
        <taxon>Glomeromycotina</taxon>
        <taxon>Glomeromycetes</taxon>
        <taxon>Glomerales</taxon>
        <taxon>Glomeraceae</taxon>
        <taxon>Rhizophagus</taxon>
    </lineage>
</organism>
<name>A0A2Z6R245_9GLOM</name>
<dbReference type="GO" id="GO:0016020">
    <property type="term" value="C:membrane"/>
    <property type="evidence" value="ECO:0007669"/>
    <property type="project" value="TreeGrafter"/>
</dbReference>
<keyword evidence="8" id="KW-1185">Reference proteome</keyword>
<dbReference type="GO" id="GO:0005975">
    <property type="term" value="P:carbohydrate metabolic process"/>
    <property type="evidence" value="ECO:0007669"/>
    <property type="project" value="InterPro"/>
</dbReference>
<dbReference type="InterPro" id="IPR002509">
    <property type="entry name" value="NODB_dom"/>
</dbReference>
<evidence type="ECO:0000256" key="1">
    <source>
        <dbReference type="ARBA" id="ARBA00022723"/>
    </source>
</evidence>
<dbReference type="GO" id="GO:0046872">
    <property type="term" value="F:metal ion binding"/>
    <property type="evidence" value="ECO:0007669"/>
    <property type="project" value="UniProtKB-KW"/>
</dbReference>
<dbReference type="EMBL" id="BEXD01000372">
    <property type="protein sequence ID" value="GBB86888.1"/>
    <property type="molecule type" value="Genomic_DNA"/>
</dbReference>
<dbReference type="GO" id="GO:0009272">
    <property type="term" value="P:fungal-type cell wall biogenesis"/>
    <property type="evidence" value="ECO:0007669"/>
    <property type="project" value="UniProtKB-ARBA"/>
</dbReference>
<keyword evidence="1" id="KW-0479">Metal-binding</keyword>
<accession>A0A2Z6R245</accession>
<dbReference type="Proteomes" id="UP000247702">
    <property type="component" value="Unassembled WGS sequence"/>
</dbReference>
<protein>
    <submittedName>
        <fullName evidence="7">Carbohydrate esterase family 4 protein</fullName>
    </submittedName>
</protein>
<evidence type="ECO:0000256" key="4">
    <source>
        <dbReference type="SAM" id="SignalP"/>
    </source>
</evidence>
<feature type="transmembrane region" description="Helical" evidence="3">
    <location>
        <begin position="376"/>
        <end position="394"/>
    </location>
</feature>
<dbReference type="EMBL" id="BLAL01000071">
    <property type="protein sequence ID" value="GES83621.1"/>
    <property type="molecule type" value="Genomic_DNA"/>
</dbReference>
<comment type="caution">
    <text evidence="6">The sequence shown here is derived from an EMBL/GenBank/DDBJ whole genome shotgun (WGS) entry which is preliminary data.</text>
</comment>
<dbReference type="PANTHER" id="PTHR10587:SF133">
    <property type="entry name" value="CHITIN DEACETYLASE 1-RELATED"/>
    <property type="match status" value="1"/>
</dbReference>
<proteinExistence type="predicted"/>
<dbReference type="GO" id="GO:0004099">
    <property type="term" value="F:chitin deacetylase activity"/>
    <property type="evidence" value="ECO:0007669"/>
    <property type="project" value="TreeGrafter"/>
</dbReference>
<dbReference type="InterPro" id="IPR050248">
    <property type="entry name" value="Polysacc_deacetylase_ArnD"/>
</dbReference>
<sequence>MHKLFSVISIFLLALSTTTLNVEAQLQGKYPPLDTPPPPVASWTALVDQTKLPKAPVRTVGASCPTTDEFCVWTCTTCTRPDTDFTFCPNKGDWALTYDDGPTNNTLKVLDALNARGLKATFFAIGSRVVESPQILKQIVDAGHQVGVHTWSHTPLTTQTTEEIIAEVKWTEMAIKQAVNLTPKWFRAPQGDIDDRVRGILRQLGYRIAFWNHDTNDWMSNSDPTFDLKWIPANFTIWVQNTTATTGFASLEHDAFNKSSSMAEAAMDIVLKANFKPQSVAVCLGDKQPYVENVTLPPSNFNGQSGASTGAAGQNYGSTGTGTAGQNYGSTGTGTAGQSYGSTGTGTGGQSYGTIGTGTSGQNYVVSTGIVTEKNLLLGIVCGLIMMILGFVGTI</sequence>
<feature type="chain" id="PRO_5033340472" evidence="4">
    <location>
        <begin position="25"/>
        <end position="395"/>
    </location>
</feature>
<keyword evidence="3" id="KW-0472">Membrane</keyword>
<evidence type="ECO:0000259" key="5">
    <source>
        <dbReference type="PROSITE" id="PS51677"/>
    </source>
</evidence>
<feature type="domain" description="NodB homology" evidence="5">
    <location>
        <begin position="92"/>
        <end position="283"/>
    </location>
</feature>
<gene>
    <name evidence="7" type="ORF">RCL2_001077800</name>
    <name evidence="6" type="ORF">RclHR1_13320002</name>
</gene>
<keyword evidence="2" id="KW-0378">Hydrolase</keyword>
<dbReference type="Proteomes" id="UP000615446">
    <property type="component" value="Unassembled WGS sequence"/>
</dbReference>
<dbReference type="SUPFAM" id="SSF88713">
    <property type="entry name" value="Glycoside hydrolase/deacetylase"/>
    <property type="match status" value="1"/>
</dbReference>
<dbReference type="PANTHER" id="PTHR10587">
    <property type="entry name" value="GLYCOSYL TRANSFERASE-RELATED"/>
    <property type="match status" value="1"/>
</dbReference>
<reference evidence="6 8" key="1">
    <citation type="submission" date="2017-11" db="EMBL/GenBank/DDBJ databases">
        <title>The genome of Rhizophagus clarus HR1 reveals common genetic basis of auxotrophy among arbuscular mycorrhizal fungi.</title>
        <authorList>
            <person name="Kobayashi Y."/>
        </authorList>
    </citation>
    <scope>NUCLEOTIDE SEQUENCE [LARGE SCALE GENOMIC DNA]</scope>
    <source>
        <strain evidence="6 8">HR1</strain>
    </source>
</reference>
<keyword evidence="4" id="KW-0732">Signal</keyword>
<evidence type="ECO:0000256" key="3">
    <source>
        <dbReference type="SAM" id="Phobius"/>
    </source>
</evidence>
<dbReference type="Pfam" id="PF01522">
    <property type="entry name" value="Polysacc_deac_1"/>
    <property type="match status" value="1"/>
</dbReference>
<keyword evidence="3" id="KW-0812">Transmembrane</keyword>
<dbReference type="Gene3D" id="3.20.20.370">
    <property type="entry name" value="Glycoside hydrolase/deacetylase"/>
    <property type="match status" value="1"/>
</dbReference>
<evidence type="ECO:0000313" key="8">
    <source>
        <dbReference type="Proteomes" id="UP000247702"/>
    </source>
</evidence>
<dbReference type="OrthoDB" id="407355at2759"/>
<evidence type="ECO:0000313" key="7">
    <source>
        <dbReference type="EMBL" id="GES83621.1"/>
    </source>
</evidence>
<dbReference type="AlphaFoldDB" id="A0A2Z6R245"/>
<feature type="signal peptide" evidence="4">
    <location>
        <begin position="1"/>
        <end position="24"/>
    </location>
</feature>